<dbReference type="SUPFAM" id="SSF52425">
    <property type="entry name" value="Cryptochrome/photolyase, N-terminal domain"/>
    <property type="match status" value="1"/>
</dbReference>
<dbReference type="GO" id="GO:0000719">
    <property type="term" value="P:photoreactive repair"/>
    <property type="evidence" value="ECO:0007669"/>
    <property type="project" value="TreeGrafter"/>
</dbReference>
<evidence type="ECO:0000256" key="9">
    <source>
        <dbReference type="ARBA" id="ARBA00023125"/>
    </source>
</evidence>
<evidence type="ECO:0000256" key="5">
    <source>
        <dbReference type="ARBA" id="ARBA00014046"/>
    </source>
</evidence>
<dbReference type="GO" id="GO:0003904">
    <property type="term" value="F:deoxyribodipyrimidine photo-lyase activity"/>
    <property type="evidence" value="ECO:0007669"/>
    <property type="project" value="UniProtKB-EC"/>
</dbReference>
<dbReference type="Gene3D" id="1.25.40.80">
    <property type="match status" value="1"/>
</dbReference>
<keyword evidence="7" id="KW-0227">DNA damage</keyword>
<dbReference type="KEGG" id="psl:Psta_1310"/>
<keyword evidence="10" id="KW-0234">DNA repair</keyword>
<evidence type="ECO:0000313" key="15">
    <source>
        <dbReference type="EMBL" id="ADB15987.1"/>
    </source>
</evidence>
<dbReference type="Proteomes" id="UP000001887">
    <property type="component" value="Chromosome"/>
</dbReference>
<evidence type="ECO:0000259" key="14">
    <source>
        <dbReference type="PROSITE" id="PS51645"/>
    </source>
</evidence>
<dbReference type="PANTHER" id="PTHR10211:SF0">
    <property type="entry name" value="DEOXYRIBODIPYRIMIDINE PHOTO-LYASE"/>
    <property type="match status" value="1"/>
</dbReference>
<gene>
    <name evidence="15" type="ordered locus">Psta_1310</name>
</gene>
<reference evidence="15 16" key="1">
    <citation type="journal article" date="2009" name="Stand. Genomic Sci.">
        <title>Complete genome sequence of Pirellula staleyi type strain (ATCC 27377).</title>
        <authorList>
            <person name="Clum A."/>
            <person name="Tindall B.J."/>
            <person name="Sikorski J."/>
            <person name="Ivanova N."/>
            <person name="Mavrommatis K."/>
            <person name="Lucas S."/>
            <person name="Glavina del Rio T."/>
            <person name="Nolan M."/>
            <person name="Chen F."/>
            <person name="Tice H."/>
            <person name="Pitluck S."/>
            <person name="Cheng J.F."/>
            <person name="Chertkov O."/>
            <person name="Brettin T."/>
            <person name="Han C."/>
            <person name="Detter J.C."/>
            <person name="Kuske C."/>
            <person name="Bruce D."/>
            <person name="Goodwin L."/>
            <person name="Ovchinikova G."/>
            <person name="Pati A."/>
            <person name="Mikhailova N."/>
            <person name="Chen A."/>
            <person name="Palaniappan K."/>
            <person name="Land M."/>
            <person name="Hauser L."/>
            <person name="Chang Y.J."/>
            <person name="Jeffries C.D."/>
            <person name="Chain P."/>
            <person name="Rohde M."/>
            <person name="Goker M."/>
            <person name="Bristow J."/>
            <person name="Eisen J.A."/>
            <person name="Markowitz V."/>
            <person name="Hugenholtz P."/>
            <person name="Kyrpides N.C."/>
            <person name="Klenk H.P."/>
            <person name="Lapidus A."/>
        </authorList>
    </citation>
    <scope>NUCLEOTIDE SEQUENCE [LARGE SCALE GENOMIC DNA]</scope>
    <source>
        <strain evidence="16">ATCC 27377 / DSM 6068 / ICPB 4128</strain>
    </source>
</reference>
<evidence type="ECO:0000256" key="10">
    <source>
        <dbReference type="ARBA" id="ARBA00023204"/>
    </source>
</evidence>
<dbReference type="eggNOG" id="COG3380">
    <property type="taxonomic scope" value="Bacteria"/>
</dbReference>
<dbReference type="Gene3D" id="1.10.579.10">
    <property type="entry name" value="DNA Cyclobutane Dipyrimidine Photolyase, subunit A, domain 3"/>
    <property type="match status" value="1"/>
</dbReference>
<dbReference type="OrthoDB" id="5792777at2"/>
<dbReference type="SUPFAM" id="SSF51905">
    <property type="entry name" value="FAD/NAD(P)-binding domain"/>
    <property type="match status" value="1"/>
</dbReference>
<evidence type="ECO:0000256" key="11">
    <source>
        <dbReference type="ARBA" id="ARBA00023239"/>
    </source>
</evidence>
<dbReference type="HOGENOM" id="CLU_337660_0_0_0"/>
<comment type="cofactor">
    <cofactor evidence="2">
        <name>FAD</name>
        <dbReference type="ChEBI" id="CHEBI:57692"/>
    </cofactor>
</comment>
<comment type="similarity">
    <text evidence="3">Belongs to the DNA photolyase class-2 family.</text>
</comment>
<dbReference type="InterPro" id="IPR002937">
    <property type="entry name" value="Amino_oxidase"/>
</dbReference>
<keyword evidence="8" id="KW-0274">FAD</keyword>
<dbReference type="PRINTS" id="PR00419">
    <property type="entry name" value="ADXRDTASE"/>
</dbReference>
<proteinExistence type="inferred from homology"/>
<sequence>MKRLSRLPLPELPITVSSRLLERVRVVTDRPIASSGKLVLYWLRTAMRAHENPALDLAIEFANQLALPLVVYQGLSEKYPYASDRQHRFVIEGMINLASEMRERGIHYLPHIERGEHREPYLQKLAAQAAVVITEEMPVDPLRRWTSLASRHTTGPVYTVDTACVWPMPRMPQSYDRAFAFRDAAGDYYDKNLTLPWDEEQLTSRPTPELADIEPTPISPQNIAEIIAACEIDHTLAAAAETRGGSVAGYERWNQFRQTGLRNYAARRNDPLHPTTSRMSAYLHYGMVSPLRIAREASAQGGAGAEKYLDELLVWRELAYNYCYFHRAIDRLSTLPRWAQETLAQHAGDRRPNIYSWEQLARGQTDDELWNLTQQSLLRHGELHNNLRMTWGKRLLDWTASPHDALAMAIDLNHRYALDGRDPASYGGLLWCFGLFDRPFHPEEPIRGTIRSRSTAEHAARLDLSAYAKLVGRPIFARTPRVAIIGAGPAGLMAARTLADHGISAEIFEKSRGLGGRVATRRTSEGLAFDHGAQYFTARDERVQRLAESWAEQGIIAPWTGRIVAREGNVQTDVSKSIARYVGQPTMNSFCKHLATGLTTHLEHTITAARRDGEAWWLDFAEHPTQGPFDWIIGSSPAGQAAKIFASGAPSLAAAAAKITMTPCWALLVAFDRPVEIDYDGAFINQGALTWIARSSSKPSRKAAPDCWVAHASSEYSLEHLEKSAEEVLPDLLKNFYELSGIRPQETCYTAAHRWRFAIPPQPTTERCLVDLASQAILCGDWCGGPRVEGALLSGMAAAGRLLGELANTPISTLQPKQQMLELS</sequence>
<dbReference type="EMBL" id="CP001848">
    <property type="protein sequence ID" value="ADB15987.1"/>
    <property type="molecule type" value="Genomic_DNA"/>
</dbReference>
<dbReference type="InterPro" id="IPR014729">
    <property type="entry name" value="Rossmann-like_a/b/a_fold"/>
</dbReference>
<dbReference type="SUPFAM" id="SSF48173">
    <property type="entry name" value="Cryptochrome/photolyase FAD-binding domain"/>
    <property type="match status" value="1"/>
</dbReference>
<dbReference type="InterPro" id="IPR036188">
    <property type="entry name" value="FAD/NAD-bd_sf"/>
</dbReference>
<evidence type="ECO:0000256" key="12">
    <source>
        <dbReference type="ARBA" id="ARBA00031671"/>
    </source>
</evidence>
<dbReference type="Pfam" id="PF01593">
    <property type="entry name" value="Amino_oxidase"/>
    <property type="match status" value="1"/>
</dbReference>
<comment type="catalytic activity">
    <reaction evidence="13">
        <text>cyclobutadipyrimidine (in DNA) = 2 pyrimidine residues (in DNA).</text>
        <dbReference type="EC" id="4.1.99.3"/>
    </reaction>
</comment>
<evidence type="ECO:0000256" key="3">
    <source>
        <dbReference type="ARBA" id="ARBA00006409"/>
    </source>
</evidence>
<dbReference type="Pfam" id="PF13450">
    <property type="entry name" value="NAD_binding_8"/>
    <property type="match status" value="1"/>
</dbReference>
<dbReference type="eggNOG" id="COG0415">
    <property type="taxonomic scope" value="Bacteria"/>
</dbReference>
<dbReference type="PROSITE" id="PS51645">
    <property type="entry name" value="PHR_CRY_ALPHA_BETA"/>
    <property type="match status" value="1"/>
</dbReference>
<keyword evidence="16" id="KW-1185">Reference proteome</keyword>
<dbReference type="InterPro" id="IPR052219">
    <property type="entry name" value="Photolyase_Class-2"/>
</dbReference>
<evidence type="ECO:0000256" key="1">
    <source>
        <dbReference type="ARBA" id="ARBA00001932"/>
    </source>
</evidence>
<dbReference type="AlphaFoldDB" id="D2QWB2"/>
<evidence type="ECO:0000313" key="16">
    <source>
        <dbReference type="Proteomes" id="UP000001887"/>
    </source>
</evidence>
<comment type="cofactor">
    <cofactor evidence="1">
        <name>(6R)-5,10-methylene-5,6,7,8-tetrahydrofolate</name>
        <dbReference type="ChEBI" id="CHEBI:15636"/>
    </cofactor>
</comment>
<dbReference type="GO" id="GO:0016491">
    <property type="term" value="F:oxidoreductase activity"/>
    <property type="evidence" value="ECO:0007669"/>
    <property type="project" value="InterPro"/>
</dbReference>
<accession>D2QWB2</accession>
<organism evidence="15 16">
    <name type="scientific">Pirellula staleyi (strain ATCC 27377 / DSM 6068 / ICPB 4128)</name>
    <name type="common">Pirella staleyi</name>
    <dbReference type="NCBI Taxonomy" id="530564"/>
    <lineage>
        <taxon>Bacteria</taxon>
        <taxon>Pseudomonadati</taxon>
        <taxon>Planctomycetota</taxon>
        <taxon>Planctomycetia</taxon>
        <taxon>Pirellulales</taxon>
        <taxon>Pirellulaceae</taxon>
        <taxon>Pirellula</taxon>
    </lineage>
</organism>
<dbReference type="FunFam" id="1.10.579.10:FF:000002">
    <property type="entry name" value="Deoxyribodipyrimidine photolyase"/>
    <property type="match status" value="1"/>
</dbReference>
<keyword evidence="6" id="KW-0285">Flavoprotein</keyword>
<evidence type="ECO:0000256" key="4">
    <source>
        <dbReference type="ARBA" id="ARBA00013149"/>
    </source>
</evidence>
<feature type="domain" description="Photolyase/cryptochrome alpha/beta" evidence="14">
    <location>
        <begin position="37"/>
        <end position="168"/>
    </location>
</feature>
<dbReference type="InterPro" id="IPR036134">
    <property type="entry name" value="Crypto/Photolyase_FAD-like_sf"/>
</dbReference>
<keyword evidence="11 15" id="KW-0456">Lyase</keyword>
<dbReference type="Gene3D" id="3.90.660.10">
    <property type="match status" value="1"/>
</dbReference>
<dbReference type="InterPro" id="IPR006050">
    <property type="entry name" value="DNA_photolyase_N"/>
</dbReference>
<keyword evidence="9" id="KW-0238">DNA-binding</keyword>
<evidence type="ECO:0000256" key="8">
    <source>
        <dbReference type="ARBA" id="ARBA00022827"/>
    </source>
</evidence>
<name>D2QWB2_PIRSD</name>
<dbReference type="Pfam" id="PF00875">
    <property type="entry name" value="DNA_photolyase"/>
    <property type="match status" value="1"/>
</dbReference>
<dbReference type="EC" id="4.1.99.3" evidence="4"/>
<dbReference type="PANTHER" id="PTHR10211">
    <property type="entry name" value="DEOXYRIBODIPYRIMIDINE PHOTOLYASE"/>
    <property type="match status" value="1"/>
</dbReference>
<protein>
    <recommendedName>
        <fullName evidence="5">Deoxyribodipyrimidine photo-lyase</fullName>
        <ecNumber evidence="4">4.1.99.3</ecNumber>
    </recommendedName>
    <alternativeName>
        <fullName evidence="12">DNA photolyase</fullName>
    </alternativeName>
</protein>
<evidence type="ECO:0000256" key="7">
    <source>
        <dbReference type="ARBA" id="ARBA00022763"/>
    </source>
</evidence>
<evidence type="ECO:0000256" key="13">
    <source>
        <dbReference type="ARBA" id="ARBA00033999"/>
    </source>
</evidence>
<dbReference type="STRING" id="530564.Psta_1310"/>
<evidence type="ECO:0000256" key="2">
    <source>
        <dbReference type="ARBA" id="ARBA00001974"/>
    </source>
</evidence>
<dbReference type="Gene3D" id="3.50.50.60">
    <property type="entry name" value="FAD/NAD(P)-binding domain"/>
    <property type="match status" value="1"/>
</dbReference>
<dbReference type="GO" id="GO:0003677">
    <property type="term" value="F:DNA binding"/>
    <property type="evidence" value="ECO:0007669"/>
    <property type="project" value="UniProtKB-KW"/>
</dbReference>
<dbReference type="InterPro" id="IPR036155">
    <property type="entry name" value="Crypto/Photolyase_N_sf"/>
</dbReference>
<evidence type="ECO:0000256" key="6">
    <source>
        <dbReference type="ARBA" id="ARBA00022630"/>
    </source>
</evidence>
<dbReference type="Gene3D" id="3.40.50.620">
    <property type="entry name" value="HUPs"/>
    <property type="match status" value="1"/>
</dbReference>